<evidence type="ECO:0000256" key="1">
    <source>
        <dbReference type="SAM" id="Phobius"/>
    </source>
</evidence>
<reference evidence="2 3" key="1">
    <citation type="submission" date="2018-03" db="EMBL/GenBank/DDBJ databases">
        <title>Brevisbacillus phylogenomics.</title>
        <authorList>
            <person name="Dunlap C."/>
        </authorList>
    </citation>
    <scope>NUCLEOTIDE SEQUENCE [LARGE SCALE GENOMIC DNA]</scope>
    <source>
        <strain evidence="2 3">NRRL B-41110</strain>
    </source>
</reference>
<gene>
    <name evidence="2" type="ORF">C7R92_07115</name>
</gene>
<name>A0ABX5FT12_9BACL</name>
<feature type="transmembrane region" description="Helical" evidence="1">
    <location>
        <begin position="6"/>
        <end position="26"/>
    </location>
</feature>
<accession>A0ABX5FT12</accession>
<keyword evidence="1" id="KW-0812">Transmembrane</keyword>
<sequence length="161" mass="18664">MIKKNILAILAIVFIIVVIIIGYSYYNDRYPDMGSNVLTELDNNVKLSFVKIEQGNNEVVYAYQITNNTPYLIKQNNVYLSFNIKEEDVIKQNNFKVEGRGNKLNITPKETINLTFSVPKKIFDTSKSMLSEKPTLEMKLYLNEVEQNKFFHITLLDKANQ</sequence>
<dbReference type="GeneID" id="95749904"/>
<organism evidence="2 3">
    <name type="scientific">Brevibacillus porteri</name>
    <dbReference type="NCBI Taxonomy" id="2126350"/>
    <lineage>
        <taxon>Bacteria</taxon>
        <taxon>Bacillati</taxon>
        <taxon>Bacillota</taxon>
        <taxon>Bacilli</taxon>
        <taxon>Bacillales</taxon>
        <taxon>Paenibacillaceae</taxon>
        <taxon>Brevibacillus</taxon>
    </lineage>
</organism>
<dbReference type="Proteomes" id="UP000241645">
    <property type="component" value="Unassembled WGS sequence"/>
</dbReference>
<dbReference type="RefSeq" id="WP_106833707.1">
    <property type="nucleotide sequence ID" value="NZ_JARMEW010000005.1"/>
</dbReference>
<proteinExistence type="predicted"/>
<keyword evidence="1" id="KW-1133">Transmembrane helix</keyword>
<comment type="caution">
    <text evidence="2">The sequence shown here is derived from an EMBL/GenBank/DDBJ whole genome shotgun (WGS) entry which is preliminary data.</text>
</comment>
<evidence type="ECO:0000313" key="2">
    <source>
        <dbReference type="EMBL" id="PSK12482.1"/>
    </source>
</evidence>
<keyword evidence="1" id="KW-0472">Membrane</keyword>
<evidence type="ECO:0000313" key="3">
    <source>
        <dbReference type="Proteomes" id="UP000241645"/>
    </source>
</evidence>
<keyword evidence="3" id="KW-1185">Reference proteome</keyword>
<dbReference type="EMBL" id="PXZO01000010">
    <property type="protein sequence ID" value="PSK12482.1"/>
    <property type="molecule type" value="Genomic_DNA"/>
</dbReference>
<evidence type="ECO:0008006" key="4">
    <source>
        <dbReference type="Google" id="ProtNLM"/>
    </source>
</evidence>
<protein>
    <recommendedName>
        <fullName evidence="4">DUF4352 domain-containing protein</fullName>
    </recommendedName>
</protein>